<feature type="domain" description="Cpl-7 lysozyme C-terminal" evidence="2">
    <location>
        <begin position="209"/>
        <end position="250"/>
    </location>
</feature>
<dbReference type="SMART" id="SM01095">
    <property type="entry name" value="Cpl-7"/>
    <property type="match status" value="1"/>
</dbReference>
<dbReference type="Gene3D" id="3.20.20.80">
    <property type="entry name" value="Glycosidases"/>
    <property type="match status" value="1"/>
</dbReference>
<comment type="caution">
    <text evidence="3">The sequence shown here is derived from an EMBL/GenBank/DDBJ whole genome shotgun (WGS) entry which is preliminary data.</text>
</comment>
<dbReference type="InterPro" id="IPR013168">
    <property type="entry name" value="Cpl_7_lyso_C"/>
</dbReference>
<dbReference type="InterPro" id="IPR002053">
    <property type="entry name" value="Glyco_hydro_25"/>
</dbReference>
<dbReference type="GO" id="GO:0003796">
    <property type="term" value="F:lysozyme activity"/>
    <property type="evidence" value="ECO:0007669"/>
    <property type="project" value="InterPro"/>
</dbReference>
<dbReference type="EMBL" id="DVFV01000092">
    <property type="protein sequence ID" value="HIQ90954.1"/>
    <property type="molecule type" value="Genomic_DNA"/>
</dbReference>
<proteinExistence type="inferred from homology"/>
<dbReference type="SUPFAM" id="SSF51445">
    <property type="entry name" value="(Trans)glycosidases"/>
    <property type="match status" value="1"/>
</dbReference>
<dbReference type="PANTHER" id="PTHR34135:SF2">
    <property type="entry name" value="LYSOZYME"/>
    <property type="match status" value="1"/>
</dbReference>
<dbReference type="GO" id="GO:0016998">
    <property type="term" value="P:cell wall macromolecule catabolic process"/>
    <property type="evidence" value="ECO:0007669"/>
    <property type="project" value="InterPro"/>
</dbReference>
<name>A0A9D0ZRF2_9FIRM</name>
<reference evidence="3" key="1">
    <citation type="submission" date="2020-10" db="EMBL/GenBank/DDBJ databases">
        <authorList>
            <person name="Gilroy R."/>
        </authorList>
    </citation>
    <scope>NUCLEOTIDE SEQUENCE</scope>
    <source>
        <strain evidence="3">CHK147-3167</strain>
    </source>
</reference>
<accession>A0A9D0ZRF2</accession>
<protein>
    <submittedName>
        <fullName evidence="3">1,4-beta-N-acetylmuramidase</fullName>
    </submittedName>
</protein>
<dbReference type="PANTHER" id="PTHR34135">
    <property type="entry name" value="LYSOZYME"/>
    <property type="match status" value="1"/>
</dbReference>
<sequence length="316" mass="35069">MQKRGIDVSKHQGNINWSKVKADGIEFAILRIGYGGSAPVKDEQFENNYNGATANGIPVGIYLYSYADTEDEAKLEANSVLNWLNGRHLDLPIYFDIEDKKQLNISKEARNNLCKIFCDIIENAGYWAGIYSNKDWAVNKIDGKELGKRYTYWIAQYNSKCTYDGEYAIWQYSSSGKVNGISGNVDMNYMYKEVGGSLSSSSTSSKKSNEEIANEVIAGKWGNGNDRKNRLNAAGYDYNAIQNIVNAKLGYTQTSYYKKYNGSSVSLVDALKAIGVDSSLSNRKKIAKANGISNYSGTASQNTKLLNLLKQGKLKK</sequence>
<evidence type="ECO:0000313" key="3">
    <source>
        <dbReference type="EMBL" id="HIQ90954.1"/>
    </source>
</evidence>
<dbReference type="GO" id="GO:0009253">
    <property type="term" value="P:peptidoglycan catabolic process"/>
    <property type="evidence" value="ECO:0007669"/>
    <property type="project" value="InterPro"/>
</dbReference>
<evidence type="ECO:0000256" key="1">
    <source>
        <dbReference type="ARBA" id="ARBA00010646"/>
    </source>
</evidence>
<evidence type="ECO:0000313" key="4">
    <source>
        <dbReference type="Proteomes" id="UP000886786"/>
    </source>
</evidence>
<dbReference type="InterPro" id="IPR017853">
    <property type="entry name" value="GH"/>
</dbReference>
<dbReference type="Pfam" id="PF08230">
    <property type="entry name" value="CW_7"/>
    <property type="match status" value="1"/>
</dbReference>
<comment type="similarity">
    <text evidence="1">Belongs to the glycosyl hydrolase 25 family.</text>
</comment>
<dbReference type="SUPFAM" id="SSF158634">
    <property type="entry name" value="RPA2825-like"/>
    <property type="match status" value="1"/>
</dbReference>
<dbReference type="CDD" id="cd06414">
    <property type="entry name" value="GH25_LytC-like"/>
    <property type="match status" value="1"/>
</dbReference>
<dbReference type="AlphaFoldDB" id="A0A9D0ZRF2"/>
<dbReference type="Proteomes" id="UP000886786">
    <property type="component" value="Unassembled WGS sequence"/>
</dbReference>
<reference evidence="3" key="2">
    <citation type="journal article" date="2021" name="PeerJ">
        <title>Extensive microbial diversity within the chicken gut microbiome revealed by metagenomics and culture.</title>
        <authorList>
            <person name="Gilroy R."/>
            <person name="Ravi A."/>
            <person name="Getino M."/>
            <person name="Pursley I."/>
            <person name="Horton D.L."/>
            <person name="Alikhan N.F."/>
            <person name="Baker D."/>
            <person name="Gharbi K."/>
            <person name="Hall N."/>
            <person name="Watson M."/>
            <person name="Adriaenssens E.M."/>
            <person name="Foster-Nyarko E."/>
            <person name="Jarju S."/>
            <person name="Secka A."/>
            <person name="Antonio M."/>
            <person name="Oren A."/>
            <person name="Chaudhuri R.R."/>
            <person name="La Ragione R."/>
            <person name="Hildebrand F."/>
            <person name="Pallen M.J."/>
        </authorList>
    </citation>
    <scope>NUCLEOTIDE SEQUENCE</scope>
    <source>
        <strain evidence="3">CHK147-3167</strain>
    </source>
</reference>
<dbReference type="PROSITE" id="PS51904">
    <property type="entry name" value="GLYCOSYL_HYDROL_F25_2"/>
    <property type="match status" value="1"/>
</dbReference>
<dbReference type="GO" id="GO:0016052">
    <property type="term" value="P:carbohydrate catabolic process"/>
    <property type="evidence" value="ECO:0007669"/>
    <property type="project" value="TreeGrafter"/>
</dbReference>
<evidence type="ECO:0000259" key="2">
    <source>
        <dbReference type="SMART" id="SM01095"/>
    </source>
</evidence>
<gene>
    <name evidence="3" type="ORF">IAB27_04960</name>
</gene>
<dbReference type="Pfam" id="PF01183">
    <property type="entry name" value="Glyco_hydro_25"/>
    <property type="match status" value="1"/>
</dbReference>
<organism evidence="3 4">
    <name type="scientific">Candidatus Coprosoma intestinipullorum</name>
    <dbReference type="NCBI Taxonomy" id="2840752"/>
    <lineage>
        <taxon>Bacteria</taxon>
        <taxon>Bacillati</taxon>
        <taxon>Bacillota</taxon>
        <taxon>Bacillota incertae sedis</taxon>
        <taxon>Candidatus Coprosoma</taxon>
    </lineage>
</organism>